<dbReference type="Pfam" id="PF01435">
    <property type="entry name" value="Peptidase_M48"/>
    <property type="match status" value="1"/>
</dbReference>
<dbReference type="KEGG" id="fcj:RN605_10820"/>
<keyword evidence="1 6" id="KW-0645">Protease</keyword>
<keyword evidence="2" id="KW-0479">Metal-binding</keyword>
<reference evidence="9 10" key="1">
    <citation type="submission" date="2023-09" db="EMBL/GenBank/DDBJ databases">
        <title>Flavobacterium sp. a novel bacteria isolate from Pepper rhizosphere.</title>
        <authorList>
            <person name="Peng Y."/>
            <person name="Lee J."/>
        </authorList>
    </citation>
    <scope>NUCLEOTIDE SEQUENCE [LARGE SCALE GENOMIC DNA]</scope>
    <source>
        <strain evidence="8">PMR2A8</strain>
        <strain evidence="9 10">PMTSA4</strain>
    </source>
</reference>
<name>A0AA96EZM4_9FLAO</name>
<keyword evidence="5 6" id="KW-0482">Metalloprotease</keyword>
<feature type="domain" description="Peptidase M48" evidence="7">
    <location>
        <begin position="66"/>
        <end position="236"/>
    </location>
</feature>
<dbReference type="AlphaFoldDB" id="A0AA96EZM4"/>
<accession>A0AA96J2S6</accession>
<keyword evidence="10" id="KW-1185">Reference proteome</keyword>
<comment type="similarity">
    <text evidence="6">Belongs to the peptidase M48 family.</text>
</comment>
<dbReference type="EMBL" id="CP134890">
    <property type="protein sequence ID" value="WNM21171.1"/>
    <property type="molecule type" value="Genomic_DNA"/>
</dbReference>
<accession>A0AA96EZM4</accession>
<evidence type="ECO:0000256" key="3">
    <source>
        <dbReference type="ARBA" id="ARBA00022801"/>
    </source>
</evidence>
<evidence type="ECO:0000256" key="6">
    <source>
        <dbReference type="RuleBase" id="RU003983"/>
    </source>
</evidence>
<dbReference type="InterPro" id="IPR051156">
    <property type="entry name" value="Mito/Outer_Membr_Metalloprot"/>
</dbReference>
<dbReference type="GO" id="GO:0004222">
    <property type="term" value="F:metalloendopeptidase activity"/>
    <property type="evidence" value="ECO:0007669"/>
    <property type="project" value="InterPro"/>
</dbReference>
<evidence type="ECO:0000313" key="9">
    <source>
        <dbReference type="EMBL" id="WNM21171.1"/>
    </source>
</evidence>
<comment type="cofactor">
    <cofactor evidence="6">
        <name>Zn(2+)</name>
        <dbReference type="ChEBI" id="CHEBI:29105"/>
    </cofactor>
    <text evidence="6">Binds 1 zinc ion per subunit.</text>
</comment>
<dbReference type="PANTHER" id="PTHR22726:SF1">
    <property type="entry name" value="METALLOENDOPEPTIDASE OMA1, MITOCHONDRIAL"/>
    <property type="match status" value="1"/>
</dbReference>
<evidence type="ECO:0000259" key="7">
    <source>
        <dbReference type="Pfam" id="PF01435"/>
    </source>
</evidence>
<dbReference type="GO" id="GO:0016020">
    <property type="term" value="C:membrane"/>
    <property type="evidence" value="ECO:0007669"/>
    <property type="project" value="TreeGrafter"/>
</dbReference>
<keyword evidence="4 6" id="KW-0862">Zinc</keyword>
<dbReference type="GO" id="GO:0046872">
    <property type="term" value="F:metal ion binding"/>
    <property type="evidence" value="ECO:0007669"/>
    <property type="project" value="UniProtKB-KW"/>
</dbReference>
<proteinExistence type="inferred from homology"/>
<dbReference type="PANTHER" id="PTHR22726">
    <property type="entry name" value="METALLOENDOPEPTIDASE OMA1"/>
    <property type="match status" value="1"/>
</dbReference>
<dbReference type="RefSeq" id="WP_313324713.1">
    <property type="nucleotide sequence ID" value="NZ_CP134878.1"/>
</dbReference>
<dbReference type="CDD" id="cd07332">
    <property type="entry name" value="M48C_Oma1_like"/>
    <property type="match status" value="1"/>
</dbReference>
<dbReference type="Gene3D" id="3.30.2010.10">
    <property type="entry name" value="Metalloproteases ('zincins'), catalytic domain"/>
    <property type="match status" value="1"/>
</dbReference>
<evidence type="ECO:0000256" key="5">
    <source>
        <dbReference type="ARBA" id="ARBA00023049"/>
    </source>
</evidence>
<keyword evidence="3 6" id="KW-0378">Hydrolase</keyword>
<gene>
    <name evidence="9" type="ORF">RN605_10820</name>
    <name evidence="8" type="ORF">RN608_03650</name>
</gene>
<evidence type="ECO:0000256" key="1">
    <source>
        <dbReference type="ARBA" id="ARBA00022670"/>
    </source>
</evidence>
<evidence type="ECO:0000313" key="10">
    <source>
        <dbReference type="Proteomes" id="UP001304515"/>
    </source>
</evidence>
<dbReference type="InterPro" id="IPR001915">
    <property type="entry name" value="Peptidase_M48"/>
</dbReference>
<sequence>MKKTIIQGLAILLSFFLIWFGFSQLDYVKFFKIKERTINVENKLGDLIWNEINRTEDVVLNDSITKTLDSLILPICKANNIERDSLKVHIIDKDEVNAFALPNKHLVVYTGLIVDCKKQEALQGVLGHEIAHIEKNHVMKKLSKELGFSVLLSATTGGKGGQLIKEVFKTLSSSAYDRTLEKEADITSVDYMIEADIDPKPMADFMYQMSLDSKMPDGFSWISTHPESEERSKYILEYIKGKKLTIKPTLTEKNWKDFQEQIKDL</sequence>
<dbReference type="EMBL" id="CP134878">
    <property type="protein sequence ID" value="WNM19782.1"/>
    <property type="molecule type" value="Genomic_DNA"/>
</dbReference>
<evidence type="ECO:0000256" key="2">
    <source>
        <dbReference type="ARBA" id="ARBA00022723"/>
    </source>
</evidence>
<dbReference type="Proteomes" id="UP001304515">
    <property type="component" value="Chromosome"/>
</dbReference>
<dbReference type="GO" id="GO:0051603">
    <property type="term" value="P:proteolysis involved in protein catabolic process"/>
    <property type="evidence" value="ECO:0007669"/>
    <property type="project" value="TreeGrafter"/>
</dbReference>
<evidence type="ECO:0000313" key="8">
    <source>
        <dbReference type="EMBL" id="WNM19782.1"/>
    </source>
</evidence>
<evidence type="ECO:0000256" key="4">
    <source>
        <dbReference type="ARBA" id="ARBA00022833"/>
    </source>
</evidence>
<protein>
    <submittedName>
        <fullName evidence="9">M48 family metallopeptidase</fullName>
    </submittedName>
</protein>
<organism evidence="9 10">
    <name type="scientific">Flavobacterium capsici</name>
    <dbReference type="NCBI Taxonomy" id="3075618"/>
    <lineage>
        <taxon>Bacteria</taxon>
        <taxon>Pseudomonadati</taxon>
        <taxon>Bacteroidota</taxon>
        <taxon>Flavobacteriia</taxon>
        <taxon>Flavobacteriales</taxon>
        <taxon>Flavobacteriaceae</taxon>
        <taxon>Flavobacterium</taxon>
    </lineage>
</organism>